<dbReference type="AlphaFoldDB" id="A0A8J2V3J1"/>
<dbReference type="InterPro" id="IPR019734">
    <property type="entry name" value="TPR_rpt"/>
</dbReference>
<evidence type="ECO:0000256" key="2">
    <source>
        <dbReference type="ARBA" id="ARBA00022803"/>
    </source>
</evidence>
<keyword evidence="1" id="KW-0677">Repeat</keyword>
<feature type="region of interest" description="Disordered" evidence="4">
    <location>
        <begin position="295"/>
        <end position="349"/>
    </location>
</feature>
<dbReference type="SUPFAM" id="SSF48452">
    <property type="entry name" value="TPR-like"/>
    <property type="match status" value="1"/>
</dbReference>
<evidence type="ECO:0000256" key="3">
    <source>
        <dbReference type="PROSITE-ProRule" id="PRU00339"/>
    </source>
</evidence>
<keyword evidence="5" id="KW-0732">Signal</keyword>
<organism evidence="6 7">
    <name type="scientific">Aquisalinus flavus</name>
    <dbReference type="NCBI Taxonomy" id="1526572"/>
    <lineage>
        <taxon>Bacteria</taxon>
        <taxon>Pseudomonadati</taxon>
        <taxon>Pseudomonadota</taxon>
        <taxon>Alphaproteobacteria</taxon>
        <taxon>Parvularculales</taxon>
        <taxon>Parvularculaceae</taxon>
        <taxon>Aquisalinus</taxon>
    </lineage>
</organism>
<reference evidence="6" key="1">
    <citation type="journal article" date="2014" name="Int. J. Syst. Evol. Microbiol.">
        <title>Complete genome sequence of Corynebacterium casei LMG S-19264T (=DSM 44701T), isolated from a smear-ripened cheese.</title>
        <authorList>
            <consortium name="US DOE Joint Genome Institute (JGI-PGF)"/>
            <person name="Walter F."/>
            <person name="Albersmeier A."/>
            <person name="Kalinowski J."/>
            <person name="Ruckert C."/>
        </authorList>
    </citation>
    <scope>NUCLEOTIDE SEQUENCE</scope>
    <source>
        <strain evidence="6">CGMCC 1.12921</strain>
    </source>
</reference>
<keyword evidence="7" id="KW-1185">Reference proteome</keyword>
<dbReference type="PANTHER" id="PTHR44858">
    <property type="entry name" value="TETRATRICOPEPTIDE REPEAT PROTEIN 6"/>
    <property type="match status" value="1"/>
</dbReference>
<sequence>MSRMLNRVLIGVSAMALASCSSVEGVKDAASFDRSNEALNAQLGAMSGAPSPDNMDVISKAAYWGTRYDRNPSDSDTAVQYSKALRDMENNDEALKVMTRFAETVRTDAAVNLELGKVLLANDRAFEAVRPLERAIMADPRNWSAYSAYGVALDKIGEHAEARNQYDIALSLSPDNVTILNNKGLSYALSGDIQRAELTLRKASSNREGSARVRQNLALVLGFAGKASEAERLARSDLPPRIADNNVAYFRSLVAQPAYWQEFTGDNVDLPDFGEEYVNPPRASRMTPVHEVPLTVNGQAAPGGSAPQQPSAPAATEPRPLQPQPQPVEPEEEENDEILSSLADDNTQG</sequence>
<evidence type="ECO:0000256" key="4">
    <source>
        <dbReference type="SAM" id="MobiDB-lite"/>
    </source>
</evidence>
<proteinExistence type="predicted"/>
<feature type="signal peptide" evidence="5">
    <location>
        <begin position="1"/>
        <end position="18"/>
    </location>
</feature>
<dbReference type="EMBL" id="BMGH01000001">
    <property type="protein sequence ID" value="GGD13545.1"/>
    <property type="molecule type" value="Genomic_DNA"/>
</dbReference>
<feature type="repeat" description="TPR" evidence="3">
    <location>
        <begin position="143"/>
        <end position="176"/>
    </location>
</feature>
<dbReference type="InterPro" id="IPR011990">
    <property type="entry name" value="TPR-like_helical_dom_sf"/>
</dbReference>
<evidence type="ECO:0000256" key="5">
    <source>
        <dbReference type="SAM" id="SignalP"/>
    </source>
</evidence>
<evidence type="ECO:0000313" key="7">
    <source>
        <dbReference type="Proteomes" id="UP000613582"/>
    </source>
</evidence>
<keyword evidence="2 3" id="KW-0802">TPR repeat</keyword>
<evidence type="ECO:0008006" key="8">
    <source>
        <dbReference type="Google" id="ProtNLM"/>
    </source>
</evidence>
<evidence type="ECO:0000256" key="1">
    <source>
        <dbReference type="ARBA" id="ARBA00022737"/>
    </source>
</evidence>
<dbReference type="Proteomes" id="UP000613582">
    <property type="component" value="Unassembled WGS sequence"/>
</dbReference>
<gene>
    <name evidence="6" type="ORF">GCM10011342_22890</name>
</gene>
<comment type="caution">
    <text evidence="6">The sequence shown here is derived from an EMBL/GenBank/DDBJ whole genome shotgun (WGS) entry which is preliminary data.</text>
</comment>
<feature type="compositionally biased region" description="Low complexity" evidence="4">
    <location>
        <begin position="298"/>
        <end position="319"/>
    </location>
</feature>
<dbReference type="Gene3D" id="1.25.40.10">
    <property type="entry name" value="Tetratricopeptide repeat domain"/>
    <property type="match status" value="1"/>
</dbReference>
<dbReference type="GO" id="GO:0046813">
    <property type="term" value="P:receptor-mediated virion attachment to host cell"/>
    <property type="evidence" value="ECO:0007669"/>
    <property type="project" value="TreeGrafter"/>
</dbReference>
<accession>A0A8J2V3J1</accession>
<dbReference type="SMART" id="SM00028">
    <property type="entry name" value="TPR"/>
    <property type="match status" value="3"/>
</dbReference>
<protein>
    <recommendedName>
        <fullName evidence="8">Tetratricopeptide repeat protein</fullName>
    </recommendedName>
</protein>
<dbReference type="InterPro" id="IPR050498">
    <property type="entry name" value="Ycf3"/>
</dbReference>
<dbReference type="PROSITE" id="PS51257">
    <property type="entry name" value="PROKAR_LIPOPROTEIN"/>
    <property type="match status" value="1"/>
</dbReference>
<dbReference type="GO" id="GO:0009279">
    <property type="term" value="C:cell outer membrane"/>
    <property type="evidence" value="ECO:0007669"/>
    <property type="project" value="TreeGrafter"/>
</dbReference>
<reference evidence="6" key="2">
    <citation type="submission" date="2020-09" db="EMBL/GenBank/DDBJ databases">
        <authorList>
            <person name="Sun Q."/>
            <person name="Zhou Y."/>
        </authorList>
    </citation>
    <scope>NUCLEOTIDE SEQUENCE</scope>
    <source>
        <strain evidence="6">CGMCC 1.12921</strain>
    </source>
</reference>
<dbReference type="PROSITE" id="PS50005">
    <property type="entry name" value="TPR"/>
    <property type="match status" value="2"/>
</dbReference>
<name>A0A8J2V3J1_9PROT</name>
<feature type="repeat" description="TPR" evidence="3">
    <location>
        <begin position="109"/>
        <end position="142"/>
    </location>
</feature>
<evidence type="ECO:0000313" key="6">
    <source>
        <dbReference type="EMBL" id="GGD13545.1"/>
    </source>
</evidence>
<dbReference type="PANTHER" id="PTHR44858:SF1">
    <property type="entry name" value="UDP-N-ACETYLGLUCOSAMINE--PEPTIDE N-ACETYLGLUCOSAMINYLTRANSFERASE SPINDLY-RELATED"/>
    <property type="match status" value="1"/>
</dbReference>
<dbReference type="Pfam" id="PF13432">
    <property type="entry name" value="TPR_16"/>
    <property type="match status" value="1"/>
</dbReference>
<feature type="chain" id="PRO_5035265410" description="Tetratricopeptide repeat protein" evidence="5">
    <location>
        <begin position="19"/>
        <end position="349"/>
    </location>
</feature>